<dbReference type="InterPro" id="IPR011004">
    <property type="entry name" value="Trimer_LpxA-like_sf"/>
</dbReference>
<evidence type="ECO:0000256" key="2">
    <source>
        <dbReference type="ARBA" id="ARBA00018522"/>
    </source>
</evidence>
<evidence type="ECO:0000256" key="6">
    <source>
        <dbReference type="PIRNR" id="PIRNR000441"/>
    </source>
</evidence>
<dbReference type="EC" id="2.3.1.30" evidence="6"/>
<keyword evidence="8" id="KW-1185">Reference proteome</keyword>
<sequence>MAALRENLRQDFARNRDPLTRAVLLVFRYGQWADRRRGAARLLLGLPHKVANLFLLRLGVGCDLPPQLACGPGLRLHHAGRGLAVHKRAVLGANVTLFHDVAIGQRDNTGEPTLEDDVVIGVGARVLGPVHLGQGAKVGANAVVLDDVPAGGSALGPRATIRPPAGAPAL</sequence>
<dbReference type="SUPFAM" id="SSF51161">
    <property type="entry name" value="Trimeric LpxA-like enzymes"/>
    <property type="match status" value="1"/>
</dbReference>
<proteinExistence type="inferred from homology"/>
<comment type="caution">
    <text evidence="7">The sequence shown here is derived from an EMBL/GenBank/DDBJ whole genome shotgun (WGS) entry which is preliminary data.</text>
</comment>
<evidence type="ECO:0000256" key="5">
    <source>
        <dbReference type="ARBA" id="ARBA00023315"/>
    </source>
</evidence>
<evidence type="ECO:0000256" key="4">
    <source>
        <dbReference type="ARBA" id="ARBA00022737"/>
    </source>
</evidence>
<dbReference type="Pfam" id="PF00132">
    <property type="entry name" value="Hexapep"/>
    <property type="match status" value="1"/>
</dbReference>
<dbReference type="CDD" id="cd03354">
    <property type="entry name" value="LbH_SAT"/>
    <property type="match status" value="1"/>
</dbReference>
<name>A0ABQ4CK92_9ACTN</name>
<dbReference type="Gene3D" id="2.160.10.10">
    <property type="entry name" value="Hexapeptide repeat proteins"/>
    <property type="match status" value="1"/>
</dbReference>
<dbReference type="PIRSF" id="PIRSF000441">
    <property type="entry name" value="CysE"/>
    <property type="match status" value="1"/>
</dbReference>
<protein>
    <recommendedName>
        <fullName evidence="2 6">Serine acetyltransferase</fullName>
        <ecNumber evidence="6">2.3.1.30</ecNumber>
    </recommendedName>
</protein>
<dbReference type="InterPro" id="IPR005881">
    <property type="entry name" value="Ser_O-AcTrfase"/>
</dbReference>
<dbReference type="Proteomes" id="UP000604117">
    <property type="component" value="Unassembled WGS sequence"/>
</dbReference>
<dbReference type="PANTHER" id="PTHR42811">
    <property type="entry name" value="SERINE ACETYLTRANSFERASE"/>
    <property type="match status" value="1"/>
</dbReference>
<keyword evidence="5 6" id="KW-0012">Acyltransferase</keyword>
<comment type="catalytic activity">
    <reaction evidence="6">
        <text>L-serine + acetyl-CoA = O-acetyl-L-serine + CoA</text>
        <dbReference type="Rhea" id="RHEA:24560"/>
        <dbReference type="ChEBI" id="CHEBI:33384"/>
        <dbReference type="ChEBI" id="CHEBI:57287"/>
        <dbReference type="ChEBI" id="CHEBI:57288"/>
        <dbReference type="ChEBI" id="CHEBI:58340"/>
        <dbReference type="EC" id="2.3.1.30"/>
    </reaction>
</comment>
<accession>A0ABQ4CK92</accession>
<organism evidence="7 8">
    <name type="scientific">Asanoa siamensis</name>
    <dbReference type="NCBI Taxonomy" id="926357"/>
    <lineage>
        <taxon>Bacteria</taxon>
        <taxon>Bacillati</taxon>
        <taxon>Actinomycetota</taxon>
        <taxon>Actinomycetes</taxon>
        <taxon>Micromonosporales</taxon>
        <taxon>Micromonosporaceae</taxon>
        <taxon>Asanoa</taxon>
    </lineage>
</organism>
<dbReference type="InterPro" id="IPR001451">
    <property type="entry name" value="Hexapep"/>
</dbReference>
<dbReference type="EMBL" id="BONE01000004">
    <property type="protein sequence ID" value="GIF71242.1"/>
    <property type="molecule type" value="Genomic_DNA"/>
</dbReference>
<dbReference type="RefSeq" id="WP_203710733.1">
    <property type="nucleotide sequence ID" value="NZ_BONE01000004.1"/>
</dbReference>
<evidence type="ECO:0000313" key="8">
    <source>
        <dbReference type="Proteomes" id="UP000604117"/>
    </source>
</evidence>
<evidence type="ECO:0000313" key="7">
    <source>
        <dbReference type="EMBL" id="GIF71242.1"/>
    </source>
</evidence>
<keyword evidence="4" id="KW-0677">Repeat</keyword>
<evidence type="ECO:0000256" key="3">
    <source>
        <dbReference type="ARBA" id="ARBA00022679"/>
    </source>
</evidence>
<evidence type="ECO:0000256" key="1">
    <source>
        <dbReference type="ARBA" id="ARBA00007274"/>
    </source>
</evidence>
<keyword evidence="3 6" id="KW-0808">Transferase</keyword>
<gene>
    <name evidence="7" type="ORF">Asi02nite_07600</name>
</gene>
<dbReference type="InterPro" id="IPR045304">
    <property type="entry name" value="LbH_SAT"/>
</dbReference>
<reference evidence="7 8" key="1">
    <citation type="submission" date="2021-01" db="EMBL/GenBank/DDBJ databases">
        <title>Whole genome shotgun sequence of Asanoa siamensis NBRC 107932.</title>
        <authorList>
            <person name="Komaki H."/>
            <person name="Tamura T."/>
        </authorList>
    </citation>
    <scope>NUCLEOTIDE SEQUENCE [LARGE SCALE GENOMIC DNA]</scope>
    <source>
        <strain evidence="7 8">NBRC 107932</strain>
    </source>
</reference>
<dbReference type="PROSITE" id="PS00101">
    <property type="entry name" value="HEXAPEP_TRANSFERASES"/>
    <property type="match status" value="1"/>
</dbReference>
<comment type="similarity">
    <text evidence="1 6">Belongs to the transferase hexapeptide repeat family.</text>
</comment>
<dbReference type="InterPro" id="IPR018357">
    <property type="entry name" value="Hexapep_transf_CS"/>
</dbReference>